<dbReference type="AlphaFoldDB" id="A0A5M9ZGJ9"/>
<proteinExistence type="predicted"/>
<dbReference type="EMBL" id="RZUH01000014">
    <property type="protein sequence ID" value="KAA8825661.1"/>
    <property type="molecule type" value="Genomic_DNA"/>
</dbReference>
<feature type="region of interest" description="Disordered" evidence="1">
    <location>
        <begin position="1"/>
        <end position="45"/>
    </location>
</feature>
<organism evidence="2 3">
    <name type="scientific">Bifidobacterium myosotis</name>
    <dbReference type="NCBI Taxonomy" id="1630166"/>
    <lineage>
        <taxon>Bacteria</taxon>
        <taxon>Bacillati</taxon>
        <taxon>Actinomycetota</taxon>
        <taxon>Actinomycetes</taxon>
        <taxon>Bifidobacteriales</taxon>
        <taxon>Bifidobacteriaceae</taxon>
        <taxon>Bifidobacterium</taxon>
    </lineage>
</organism>
<feature type="compositionally biased region" description="Basic and acidic residues" evidence="1">
    <location>
        <begin position="22"/>
        <end position="31"/>
    </location>
</feature>
<gene>
    <name evidence="2" type="ORF">EMO91_11900</name>
</gene>
<reference evidence="2 3" key="1">
    <citation type="journal article" date="2019" name="Syst. Appl. Microbiol.">
        <title>Characterization of Bifidobacterium species in feaces of the Egyptian fruit bat: Description of B. vespertilionis sp. nov. and B. rousetti sp. nov.</title>
        <authorList>
            <person name="Modesto M."/>
            <person name="Satti M."/>
            <person name="Watanabe K."/>
            <person name="Puglisi E."/>
            <person name="Morelli L."/>
            <person name="Huang C.-H."/>
            <person name="Liou J.-S."/>
            <person name="Miyashita M."/>
            <person name="Tamura T."/>
            <person name="Saito S."/>
            <person name="Mori K."/>
            <person name="Huang L."/>
            <person name="Sciavilla P."/>
            <person name="Sandri C."/>
            <person name="Spiezio C."/>
            <person name="Vitali F."/>
            <person name="Cavalieri D."/>
            <person name="Perpetuini G."/>
            <person name="Tofalo R."/>
            <person name="Bonetti A."/>
            <person name="Arita M."/>
            <person name="Mattarelli P."/>
        </authorList>
    </citation>
    <scope>NUCLEOTIDE SEQUENCE [LARGE SCALE GENOMIC DNA]</scope>
    <source>
        <strain evidence="2 3">RST17</strain>
    </source>
</reference>
<evidence type="ECO:0000313" key="2">
    <source>
        <dbReference type="EMBL" id="KAA8825661.1"/>
    </source>
</evidence>
<protein>
    <submittedName>
        <fullName evidence="2">Uncharacterized protein</fullName>
    </submittedName>
</protein>
<accession>A0A5M9ZGJ9</accession>
<evidence type="ECO:0000256" key="1">
    <source>
        <dbReference type="SAM" id="MobiDB-lite"/>
    </source>
</evidence>
<dbReference type="RefSeq" id="WP_150380124.1">
    <property type="nucleotide sequence ID" value="NZ_RZUH01000014.1"/>
</dbReference>
<comment type="caution">
    <text evidence="2">The sequence shown here is derived from an EMBL/GenBank/DDBJ whole genome shotgun (WGS) entry which is preliminary data.</text>
</comment>
<dbReference type="Proteomes" id="UP000410049">
    <property type="component" value="Unassembled WGS sequence"/>
</dbReference>
<evidence type="ECO:0000313" key="3">
    <source>
        <dbReference type="Proteomes" id="UP000410049"/>
    </source>
</evidence>
<sequence length="335" mass="35278">MVMDRNGRSHKPQGRPDGGEYESGRRGRNAADLEPPAARMDERAREAWAEAADVWGDRIPAPPAPPAGLGPGWRDGYGSRRYAVGDWSLETVGAGDDPNIRVLGPNGAFMGVMRLGALRDRLAADAPAFRVAGHTVDIHPTAAEAASLRAAVGVPENAPDRPAPVTAAGVAPLHALAARDGFLPAGADAVRRALGSPRPALAAVGSGRLRLLTPAQTRDYSAALDGHDFLASIAHDDDGDPRAEIGATLGLYVAGDANARRACAEWDEFTLHPRKRRFAGGMDRAGARGRARLLAMDAARAAARDAGADPARAEAGAAAWFDRTWPEPKTRTRRD</sequence>
<name>A0A5M9ZGJ9_9BIFI</name>